<reference evidence="2 3" key="1">
    <citation type="journal article" date="2020" name="Nat. Food">
        <title>A phased Vanilla planifolia genome enables genetic improvement of flavour and production.</title>
        <authorList>
            <person name="Hasing T."/>
            <person name="Tang H."/>
            <person name="Brym M."/>
            <person name="Khazi F."/>
            <person name="Huang T."/>
            <person name="Chambers A.H."/>
        </authorList>
    </citation>
    <scope>NUCLEOTIDE SEQUENCE [LARGE SCALE GENOMIC DNA]</scope>
    <source>
        <tissue evidence="2">Leaf</tissue>
    </source>
</reference>
<dbReference type="AlphaFoldDB" id="A0A835QCQ5"/>
<dbReference type="PANTHER" id="PTHR31659:SF9">
    <property type="entry name" value="PROTEIN: UPF0503-LIKE PROTEIN, PUTATIVE (DUF740)-RELATED"/>
    <property type="match status" value="1"/>
</dbReference>
<evidence type="ECO:0000313" key="3">
    <source>
        <dbReference type="Proteomes" id="UP000636800"/>
    </source>
</evidence>
<keyword evidence="3" id="KW-1185">Reference proteome</keyword>
<dbReference type="OrthoDB" id="7482721at2759"/>
<organism evidence="2 3">
    <name type="scientific">Vanilla planifolia</name>
    <name type="common">Vanilla</name>
    <dbReference type="NCBI Taxonomy" id="51239"/>
    <lineage>
        <taxon>Eukaryota</taxon>
        <taxon>Viridiplantae</taxon>
        <taxon>Streptophyta</taxon>
        <taxon>Embryophyta</taxon>
        <taxon>Tracheophyta</taxon>
        <taxon>Spermatophyta</taxon>
        <taxon>Magnoliopsida</taxon>
        <taxon>Liliopsida</taxon>
        <taxon>Asparagales</taxon>
        <taxon>Orchidaceae</taxon>
        <taxon>Vanilloideae</taxon>
        <taxon>Vanilleae</taxon>
        <taxon>Vanilla</taxon>
    </lineage>
</organism>
<feature type="region of interest" description="Disordered" evidence="1">
    <location>
        <begin position="226"/>
        <end position="246"/>
    </location>
</feature>
<dbReference type="Pfam" id="PF05340">
    <property type="entry name" value="DUF740"/>
    <property type="match status" value="1"/>
</dbReference>
<evidence type="ECO:0000313" key="2">
    <source>
        <dbReference type="EMBL" id="KAG0466458.1"/>
    </source>
</evidence>
<accession>A0A835QCQ5</accession>
<feature type="compositionally biased region" description="Basic and acidic residues" evidence="1">
    <location>
        <begin position="394"/>
        <end position="410"/>
    </location>
</feature>
<dbReference type="PANTHER" id="PTHR31659">
    <property type="entry name" value="PROTEIN: UPF0503-LIKE PROTEIN, PUTATIVE (DUF740)-RELATED"/>
    <property type="match status" value="1"/>
</dbReference>
<feature type="region of interest" description="Disordered" evidence="1">
    <location>
        <begin position="539"/>
        <end position="562"/>
    </location>
</feature>
<feature type="region of interest" description="Disordered" evidence="1">
    <location>
        <begin position="1"/>
        <end position="26"/>
    </location>
</feature>
<evidence type="ECO:0000256" key="1">
    <source>
        <dbReference type="SAM" id="MobiDB-lite"/>
    </source>
</evidence>
<proteinExistence type="predicted"/>
<feature type="region of interest" description="Disordered" evidence="1">
    <location>
        <begin position="394"/>
        <end position="427"/>
    </location>
</feature>
<comment type="caution">
    <text evidence="2">The sequence shown here is derived from an EMBL/GenBank/DDBJ whole genome shotgun (WGS) entry which is preliminary data.</text>
</comment>
<feature type="region of interest" description="Disordered" evidence="1">
    <location>
        <begin position="330"/>
        <end position="382"/>
    </location>
</feature>
<feature type="region of interest" description="Disordered" evidence="1">
    <location>
        <begin position="473"/>
        <end position="515"/>
    </location>
</feature>
<dbReference type="InterPro" id="IPR008004">
    <property type="entry name" value="OCTOPUS-like"/>
</dbReference>
<feature type="compositionally biased region" description="Polar residues" evidence="1">
    <location>
        <begin position="552"/>
        <end position="562"/>
    </location>
</feature>
<sequence length="562" mass="63375">MEIELEVPPPPAVALPPTRPPTACERHPGEPVVGFCASCLRERLADLEATADVDEGPRRSTSSAIKSLFSRSSNAGGSGANLQSSSFRRPELRRCKSFSASRRSSAAAAFEAQRKSCDVRVRNTLWSLFHQDDRDRAASQRSVLPISSSAAAEIVEECPNVGSPFRERNEEDEVMVEAEVKPMKTFIDLTSQEKKPPVKEMSGSFWLAASVFSQKLLNWRRNHKLKKKHHSALPPEKTTASSRPFRDTQSEVAIDTLGRRSCDMEPRFSLDAGRFSFDDPRYSWDEPRASWDGYLIGGRTVHFRLPPMLAVAEDSPTPSVQRFDGLIPVEDDLAMPGGSSQTRDYYDDSSSRGRRSLERCSSTKKHSFEMKEPTAKISPTISSELIQSYHGNKHERDSKEWSSNSLRDECSESFDSGYRDRSKVPPAKKSRRWSKAWSFLGLIHWRVGGGSRNRANGMERSFSETWPDLGLAGHKGKFSRSNSNASMRRNGFDTGGHRMKKKREELKLDRNPSSRYSPSHFDNALMRFYLQDMKGSRRRTGGWGRKKHGSHHSFNASMLNLY</sequence>
<protein>
    <submittedName>
        <fullName evidence="2">Uncharacterized protein</fullName>
    </submittedName>
</protein>
<feature type="compositionally biased region" description="Low complexity" evidence="1">
    <location>
        <begin position="479"/>
        <end position="489"/>
    </location>
</feature>
<dbReference type="Proteomes" id="UP000636800">
    <property type="component" value="Unassembled WGS sequence"/>
</dbReference>
<name>A0A835QCQ5_VANPL</name>
<dbReference type="EMBL" id="JADCNL010000009">
    <property type="protein sequence ID" value="KAG0466458.1"/>
    <property type="molecule type" value="Genomic_DNA"/>
</dbReference>
<feature type="compositionally biased region" description="Pro residues" evidence="1">
    <location>
        <begin position="7"/>
        <end position="20"/>
    </location>
</feature>
<feature type="compositionally biased region" description="Basic residues" evidence="1">
    <location>
        <begin position="539"/>
        <end position="551"/>
    </location>
</feature>
<gene>
    <name evidence="2" type="ORF">HPP92_018038</name>
</gene>
<feature type="compositionally biased region" description="Basic and acidic residues" evidence="1">
    <location>
        <begin position="502"/>
        <end position="512"/>
    </location>
</feature>
<feature type="compositionally biased region" description="Basic and acidic residues" evidence="1">
    <location>
        <begin position="344"/>
        <end position="358"/>
    </location>
</feature>